<comment type="caution">
    <text evidence="8">The sequence shown here is derived from an EMBL/GenBank/DDBJ whole genome shotgun (WGS) entry which is preliminary data.</text>
</comment>
<protein>
    <recommendedName>
        <fullName evidence="5 7">Arsenate reductase</fullName>
        <ecNumber evidence="4 7">1.20.4.1</ecNumber>
    </recommendedName>
</protein>
<dbReference type="NCBIfam" id="TIGR00014">
    <property type="entry name" value="arsC"/>
    <property type="match status" value="1"/>
</dbReference>
<dbReference type="Pfam" id="PF03960">
    <property type="entry name" value="ArsC"/>
    <property type="match status" value="1"/>
</dbReference>
<evidence type="ECO:0000256" key="7">
    <source>
        <dbReference type="RuleBase" id="RU362029"/>
    </source>
</evidence>
<comment type="catalytic activity">
    <reaction evidence="7">
        <text>[glutaredoxin]-dithiol + arsenate + glutathione + H(+) = glutathionyl-S-S-[glutaredoxin] + arsenite + H2O</text>
        <dbReference type="Rhea" id="RHEA:22016"/>
        <dbReference type="Rhea" id="RHEA-COMP:10729"/>
        <dbReference type="Rhea" id="RHEA-COMP:17668"/>
        <dbReference type="ChEBI" id="CHEBI:15377"/>
        <dbReference type="ChEBI" id="CHEBI:15378"/>
        <dbReference type="ChEBI" id="CHEBI:29242"/>
        <dbReference type="ChEBI" id="CHEBI:29950"/>
        <dbReference type="ChEBI" id="CHEBI:48597"/>
        <dbReference type="ChEBI" id="CHEBI:57925"/>
        <dbReference type="ChEBI" id="CHEBI:146199"/>
        <dbReference type="EC" id="1.20.4.1"/>
    </reaction>
</comment>
<comment type="similarity">
    <text evidence="1 6 7">Belongs to the ArsC family.</text>
</comment>
<dbReference type="CDD" id="cd03034">
    <property type="entry name" value="ArsC_ArsC"/>
    <property type="match status" value="1"/>
</dbReference>
<dbReference type="PANTHER" id="PTHR30041">
    <property type="entry name" value="ARSENATE REDUCTASE"/>
    <property type="match status" value="1"/>
</dbReference>
<dbReference type="Proteomes" id="UP000230167">
    <property type="component" value="Unassembled WGS sequence"/>
</dbReference>
<evidence type="ECO:0000256" key="5">
    <source>
        <dbReference type="ARBA" id="ARBA00039879"/>
    </source>
</evidence>
<dbReference type="OrthoDB" id="9790554at2"/>
<name>A0A2J0UF20_STEMA</name>
<evidence type="ECO:0000256" key="4">
    <source>
        <dbReference type="ARBA" id="ARBA00038969"/>
    </source>
</evidence>
<keyword evidence="2" id="KW-0059">Arsenical resistance</keyword>
<accession>A0A2J0UF20</accession>
<proteinExistence type="inferred from homology"/>
<dbReference type="GO" id="GO:0046685">
    <property type="term" value="P:response to arsenic-containing substance"/>
    <property type="evidence" value="ECO:0007669"/>
    <property type="project" value="UniProtKB-KW"/>
</dbReference>
<dbReference type="EMBL" id="NEQV01000002">
    <property type="protein sequence ID" value="PJL32037.1"/>
    <property type="molecule type" value="Genomic_DNA"/>
</dbReference>
<evidence type="ECO:0000313" key="8">
    <source>
        <dbReference type="EMBL" id="PJL32037.1"/>
    </source>
</evidence>
<dbReference type="RefSeq" id="WP_100440661.1">
    <property type="nucleotide sequence ID" value="NZ_CBCPIZ010000026.1"/>
</dbReference>
<gene>
    <name evidence="8" type="ORF">B9Y64_10845</name>
</gene>
<dbReference type="GO" id="GO:0008794">
    <property type="term" value="F:arsenate reductase (glutaredoxin) activity"/>
    <property type="evidence" value="ECO:0007669"/>
    <property type="project" value="UniProtKB-UniRule"/>
</dbReference>
<dbReference type="InterPro" id="IPR006659">
    <property type="entry name" value="Arsenate_reductase"/>
</dbReference>
<reference evidence="8 9" key="1">
    <citation type="journal article" date="2017" name="Front. Microbiol.">
        <title>Double-Face Meets the Bacterial World: The Opportunistic Pathogen Stenotrophomonas maltophilia.</title>
        <authorList>
            <person name="Lira F."/>
            <person name="Berg G."/>
            <person name="Martinez J.L."/>
        </authorList>
    </citation>
    <scope>NUCLEOTIDE SEQUENCE [LARGE SCALE GENOMIC DNA]</scope>
    <source>
        <strain evidence="8 9">EA1</strain>
    </source>
</reference>
<dbReference type="PROSITE" id="PS51353">
    <property type="entry name" value="ARSC"/>
    <property type="match status" value="1"/>
</dbReference>
<dbReference type="EC" id="1.20.4.1" evidence="4 7"/>
<evidence type="ECO:0000256" key="3">
    <source>
        <dbReference type="ARBA" id="ARBA00023002"/>
    </source>
</evidence>
<organism evidence="8 9">
    <name type="scientific">Stenotrophomonas maltophilia</name>
    <name type="common">Pseudomonas maltophilia</name>
    <name type="synonym">Xanthomonas maltophilia</name>
    <dbReference type="NCBI Taxonomy" id="40324"/>
    <lineage>
        <taxon>Bacteria</taxon>
        <taxon>Pseudomonadati</taxon>
        <taxon>Pseudomonadota</taxon>
        <taxon>Gammaproteobacteria</taxon>
        <taxon>Lysobacterales</taxon>
        <taxon>Lysobacteraceae</taxon>
        <taxon>Stenotrophomonas</taxon>
        <taxon>Stenotrophomonas maltophilia group</taxon>
    </lineage>
</organism>
<sequence>MDVTIWHNPACSNSRGALKLIRDAGFDPVVVDYLGSPPDTATLRQVLAESRLRAQELIRDKEALFAELGLEGADEATLLAAMAEHPRLINRPVVRTAKGTRLCRPPETVLEIL</sequence>
<dbReference type="InterPro" id="IPR006660">
    <property type="entry name" value="Arsenate_reductase-like"/>
</dbReference>
<evidence type="ECO:0000256" key="1">
    <source>
        <dbReference type="ARBA" id="ARBA00007198"/>
    </source>
</evidence>
<keyword evidence="3 7" id="KW-0560">Oxidoreductase</keyword>
<evidence type="ECO:0000256" key="6">
    <source>
        <dbReference type="PROSITE-ProRule" id="PRU01282"/>
    </source>
</evidence>
<dbReference type="AlphaFoldDB" id="A0A2J0UF20"/>
<dbReference type="SUPFAM" id="SSF52833">
    <property type="entry name" value="Thioredoxin-like"/>
    <property type="match status" value="1"/>
</dbReference>
<evidence type="ECO:0000256" key="2">
    <source>
        <dbReference type="ARBA" id="ARBA00022849"/>
    </source>
</evidence>
<evidence type="ECO:0000313" key="9">
    <source>
        <dbReference type="Proteomes" id="UP000230167"/>
    </source>
</evidence>
<dbReference type="InterPro" id="IPR036249">
    <property type="entry name" value="Thioredoxin-like_sf"/>
</dbReference>
<dbReference type="PANTHER" id="PTHR30041:SF5">
    <property type="entry name" value="ARSENATE REDUCTASE-RELATED"/>
    <property type="match status" value="1"/>
</dbReference>
<dbReference type="Gene3D" id="3.40.30.10">
    <property type="entry name" value="Glutaredoxin"/>
    <property type="match status" value="1"/>
</dbReference>